<proteinExistence type="predicted"/>
<comment type="caution">
    <text evidence="2">The sequence shown here is derived from an EMBL/GenBank/DDBJ whole genome shotgun (WGS) entry which is preliminary data.</text>
</comment>
<feature type="region of interest" description="Disordered" evidence="1">
    <location>
        <begin position="208"/>
        <end position="288"/>
    </location>
</feature>
<sequence length="494" mass="54627">MADALGSDAATAYPHEARSGCVPSLAAIEAPSTSSGPALSRSCSAAGWPRTPTLLAGKGFPQGARRDSSGRDDPVEWYRTPSDFLNGPRFQIDTHWSYDTRLTHLLRLPVISRPCVPPALGQDAFRRVDSRRNVVAARPLCRLRAARFQPLVPARLALRLPYAGGTLHVADLRRRAGRFWGLRGCLLHDRGLPMAREARQAGTRHVRIAGGDTNNHHNNINKHNDDGHGGRSIQQSHDKGDRPFRRRLRQQRCRVAHGATHDDDSTSRRQSPCEVEAATAQLGRGGLRPSCQSLQPMQQVARSLSQHLPGQGPRDGAADARPGSRLDRLWDLHGGPHVSVRGGLHIAAAAAGRCLRDGEPIRPFLGWWVAVRECCVVDSGSLVWMCRGSSRESEHQCAPARFCDGVTGRASMSTTRPILRHREELSLCFFSVSFSLPVHPHRLHAYLLPCYSKPWYFYSECILKNKRIDAREDSDPRIATERHGKTKDIGKPSK</sequence>
<keyword evidence="3" id="KW-1185">Reference proteome</keyword>
<gene>
    <name evidence="2" type="ORF">VTK73DRAFT_2096</name>
</gene>
<feature type="region of interest" description="Disordered" evidence="1">
    <location>
        <begin position="54"/>
        <end position="76"/>
    </location>
</feature>
<name>A0ABR3VSJ9_9PEZI</name>
<evidence type="ECO:0000313" key="2">
    <source>
        <dbReference type="EMBL" id="KAL1844652.1"/>
    </source>
</evidence>
<feature type="region of interest" description="Disordered" evidence="1">
    <location>
        <begin position="301"/>
        <end position="322"/>
    </location>
</feature>
<dbReference type="EMBL" id="JAZHXJ010001561">
    <property type="protein sequence ID" value="KAL1844652.1"/>
    <property type="molecule type" value="Genomic_DNA"/>
</dbReference>
<reference evidence="2 3" key="1">
    <citation type="journal article" date="2024" name="Commun. Biol.">
        <title>Comparative genomic analysis of thermophilic fungi reveals convergent evolutionary adaptations and gene losses.</title>
        <authorList>
            <person name="Steindorff A.S."/>
            <person name="Aguilar-Pontes M.V."/>
            <person name="Robinson A.J."/>
            <person name="Andreopoulos B."/>
            <person name="LaButti K."/>
            <person name="Kuo A."/>
            <person name="Mondo S."/>
            <person name="Riley R."/>
            <person name="Otillar R."/>
            <person name="Haridas S."/>
            <person name="Lipzen A."/>
            <person name="Grimwood J."/>
            <person name="Schmutz J."/>
            <person name="Clum A."/>
            <person name="Reid I.D."/>
            <person name="Moisan M.C."/>
            <person name="Butler G."/>
            <person name="Nguyen T.T.M."/>
            <person name="Dewar K."/>
            <person name="Conant G."/>
            <person name="Drula E."/>
            <person name="Henrissat B."/>
            <person name="Hansel C."/>
            <person name="Singer S."/>
            <person name="Hutchinson M.I."/>
            <person name="de Vries R.P."/>
            <person name="Natvig D.O."/>
            <person name="Powell A.J."/>
            <person name="Tsang A."/>
            <person name="Grigoriev I.V."/>
        </authorList>
    </citation>
    <scope>NUCLEOTIDE SEQUENCE [LARGE SCALE GENOMIC DNA]</scope>
    <source>
        <strain evidence="2 3">ATCC 24622</strain>
    </source>
</reference>
<dbReference type="Proteomes" id="UP001586593">
    <property type="component" value="Unassembled WGS sequence"/>
</dbReference>
<feature type="compositionally biased region" description="Basic residues" evidence="1">
    <location>
        <begin position="244"/>
        <end position="255"/>
    </location>
</feature>
<organism evidence="2 3">
    <name type="scientific">Phialemonium thermophilum</name>
    <dbReference type="NCBI Taxonomy" id="223376"/>
    <lineage>
        <taxon>Eukaryota</taxon>
        <taxon>Fungi</taxon>
        <taxon>Dikarya</taxon>
        <taxon>Ascomycota</taxon>
        <taxon>Pezizomycotina</taxon>
        <taxon>Sordariomycetes</taxon>
        <taxon>Sordariomycetidae</taxon>
        <taxon>Cephalothecales</taxon>
        <taxon>Cephalothecaceae</taxon>
        <taxon>Phialemonium</taxon>
    </lineage>
</organism>
<feature type="compositionally biased region" description="Basic and acidic residues" evidence="1">
    <location>
        <begin position="64"/>
        <end position="76"/>
    </location>
</feature>
<protein>
    <submittedName>
        <fullName evidence="2">Uncharacterized protein</fullName>
    </submittedName>
</protein>
<feature type="region of interest" description="Disordered" evidence="1">
    <location>
        <begin position="473"/>
        <end position="494"/>
    </location>
</feature>
<evidence type="ECO:0000256" key="1">
    <source>
        <dbReference type="SAM" id="MobiDB-lite"/>
    </source>
</evidence>
<evidence type="ECO:0000313" key="3">
    <source>
        <dbReference type="Proteomes" id="UP001586593"/>
    </source>
</evidence>
<accession>A0ABR3VSJ9</accession>